<dbReference type="Gene3D" id="3.40.50.11380">
    <property type="match status" value="1"/>
</dbReference>
<dbReference type="OrthoDB" id="146908at2"/>
<dbReference type="Gene3D" id="3.40.50.2000">
    <property type="entry name" value="Glycogen Phosphorylase B"/>
    <property type="match status" value="1"/>
</dbReference>
<gene>
    <name evidence="4" type="ORF">BXY39_0936</name>
</gene>
<evidence type="ECO:0000256" key="1">
    <source>
        <dbReference type="ARBA" id="ARBA00004922"/>
    </source>
</evidence>
<protein>
    <recommendedName>
        <fullName evidence="6">HMW1C N-terminal domain-containing protein</fullName>
    </recommendedName>
</protein>
<dbReference type="AlphaFoldDB" id="A0A3M0CV30"/>
<keyword evidence="3" id="KW-0808">Transferase</keyword>
<reference evidence="4 5" key="1">
    <citation type="submission" date="2018-10" db="EMBL/GenBank/DDBJ databases">
        <title>Genomic Encyclopedia of Archaeal and Bacterial Type Strains, Phase II (KMG-II): from individual species to whole genera.</title>
        <authorList>
            <person name="Goeker M."/>
        </authorList>
    </citation>
    <scope>NUCLEOTIDE SEQUENCE [LARGE SCALE GENOMIC DNA]</scope>
    <source>
        <strain evidence="4 5">DSM 25217</strain>
    </source>
</reference>
<organism evidence="4 5">
    <name type="scientific">Eilatimonas milleporae</name>
    <dbReference type="NCBI Taxonomy" id="911205"/>
    <lineage>
        <taxon>Bacteria</taxon>
        <taxon>Pseudomonadati</taxon>
        <taxon>Pseudomonadota</taxon>
        <taxon>Alphaproteobacteria</taxon>
        <taxon>Kordiimonadales</taxon>
        <taxon>Kordiimonadaceae</taxon>
        <taxon>Eilatimonas</taxon>
    </lineage>
</organism>
<accession>A0A3M0CV30</accession>
<proteinExistence type="predicted"/>
<keyword evidence="5" id="KW-1185">Reference proteome</keyword>
<comment type="caution">
    <text evidence="4">The sequence shown here is derived from an EMBL/GenBank/DDBJ whole genome shotgun (WGS) entry which is preliminary data.</text>
</comment>
<dbReference type="InterPro" id="IPR051939">
    <property type="entry name" value="Glycosyltr_41/O-GlcNAc_trsf"/>
</dbReference>
<dbReference type="EMBL" id="REFR01000009">
    <property type="protein sequence ID" value="RMB12440.1"/>
    <property type="molecule type" value="Genomic_DNA"/>
</dbReference>
<name>A0A3M0CV30_9PROT</name>
<dbReference type="Proteomes" id="UP000271227">
    <property type="component" value="Unassembled WGS sequence"/>
</dbReference>
<keyword evidence="2" id="KW-0328">Glycosyltransferase</keyword>
<evidence type="ECO:0000256" key="2">
    <source>
        <dbReference type="ARBA" id="ARBA00022676"/>
    </source>
</evidence>
<dbReference type="PANTHER" id="PTHR44835">
    <property type="entry name" value="UDP-N-ACETYLGLUCOSAMINE--PEPTIDE N-ACETYLGLUCOSAMINYLTRANSFERASE SPINDLY-RELATED"/>
    <property type="match status" value="1"/>
</dbReference>
<comment type="pathway">
    <text evidence="1">Protein modification; protein glycosylation.</text>
</comment>
<evidence type="ECO:0000313" key="4">
    <source>
        <dbReference type="EMBL" id="RMB12440.1"/>
    </source>
</evidence>
<evidence type="ECO:0008006" key="6">
    <source>
        <dbReference type="Google" id="ProtNLM"/>
    </source>
</evidence>
<dbReference type="GO" id="GO:0016757">
    <property type="term" value="F:glycosyltransferase activity"/>
    <property type="evidence" value="ECO:0007669"/>
    <property type="project" value="UniProtKB-KW"/>
</dbReference>
<dbReference type="InParanoid" id="A0A3M0CV30"/>
<evidence type="ECO:0000256" key="3">
    <source>
        <dbReference type="ARBA" id="ARBA00022679"/>
    </source>
</evidence>
<sequence length="645" mass="72941">MTRLPEEQKKKLTKTEKGALAFQKALAQFETAVRGRDYAAAGRPLHKLLEKLEGQTWTFGETFADPDARAERDATRLAAALTAMLVDPDHHIRRQLFFMLCRYKRTVVQIYEVSGYGGTEHLAQQFGEETDANMRGLKSHEPPKLLAGLSINAMTDELLAMMMKLDPSFSFALALGFLSEQMLFTPRAERIRSRLLSMSRHWRDLQANRYWLLTIGPAYMGCSYATAAHKHDIKQALNSVVRRWLMDKGVTDTPLPPVRKVRKTVKDRPTVLIVAELYNKTHAMHRCYGPSIRALKSRFHTVMMIEKAALSPEIEDMVHEVDTTDFSFDNVGAFFDAVKAHKPDILYMPSVGMRLKSIALSVMRLAPLQMLTFGHPATTQSPNMDYVIVEDGQIGSADTVTETLVLRTPAPLYSDRDDAKRLPPDIRLAPDTVRIAVPAWSRKLTPKFLSLCSEIRRRAARPVEFYFFPNAAGALHQAIQKRLVRVLDAVVYPRTDYNVYSERLNECDIFLSSFPFGATNSLVDASLLGLPIVNLWGPETHSANDGHLVSRLRQPKWLTARTEEDFIVAAVRLVDDHALRVQISRNILDGSPGKAFFADGDTSADEFADIVTALYRHHEYIQSSGRHVWRTQDLEYCQERPAHAY</sequence>
<dbReference type="RefSeq" id="WP_121937611.1">
    <property type="nucleotide sequence ID" value="NZ_REFR01000009.1"/>
</dbReference>
<evidence type="ECO:0000313" key="5">
    <source>
        <dbReference type="Proteomes" id="UP000271227"/>
    </source>
</evidence>
<dbReference type="PANTHER" id="PTHR44835:SF1">
    <property type="entry name" value="PROTEIN O-GLCNAC TRANSFERASE"/>
    <property type="match status" value="1"/>
</dbReference>